<dbReference type="PANTHER" id="PTHR35525">
    <property type="entry name" value="BLL6575 PROTEIN"/>
    <property type="match status" value="1"/>
</dbReference>
<dbReference type="Pfam" id="PF11706">
    <property type="entry name" value="zf-CGNR"/>
    <property type="match status" value="1"/>
</dbReference>
<feature type="domain" description="Zinc finger CGNR" evidence="1">
    <location>
        <begin position="139"/>
        <end position="179"/>
    </location>
</feature>
<dbReference type="Gene3D" id="1.10.3300.10">
    <property type="entry name" value="Jann2411-like domain"/>
    <property type="match status" value="1"/>
</dbReference>
<dbReference type="InterPro" id="IPR021005">
    <property type="entry name" value="Znf_CGNR"/>
</dbReference>
<organism evidence="2 3">
    <name type="scientific">Brevibacterium casei</name>
    <dbReference type="NCBI Taxonomy" id="33889"/>
    <lineage>
        <taxon>Bacteria</taxon>
        <taxon>Bacillati</taxon>
        <taxon>Actinomycetota</taxon>
        <taxon>Actinomycetes</taxon>
        <taxon>Micrococcales</taxon>
        <taxon>Brevibacteriaceae</taxon>
        <taxon>Brevibacterium</taxon>
    </lineage>
</organism>
<dbReference type="Proteomes" id="UP000595374">
    <property type="component" value="Chromosome"/>
</dbReference>
<accession>A0A7T4A0S2</accession>
<evidence type="ECO:0000313" key="2">
    <source>
        <dbReference type="EMBL" id="QQB15212.1"/>
    </source>
</evidence>
<proteinExistence type="predicted"/>
<evidence type="ECO:0000259" key="1">
    <source>
        <dbReference type="Pfam" id="PF11706"/>
    </source>
</evidence>
<dbReference type="InterPro" id="IPR010852">
    <property type="entry name" value="ABATE"/>
</dbReference>
<reference evidence="2 3" key="1">
    <citation type="submission" date="2020-12" db="EMBL/GenBank/DDBJ databases">
        <title>FDA dAtabase for Regulatory Grade micrObial Sequences (FDA-ARGOS): Supporting development and validation of Infectious Disease Dx tests.</title>
        <authorList>
            <person name="Sproer C."/>
            <person name="Gronow S."/>
            <person name="Severitt S."/>
            <person name="Schroder I."/>
            <person name="Tallon L."/>
            <person name="Sadzewicz L."/>
            <person name="Zhao X."/>
            <person name="Boylan J."/>
            <person name="Ott S."/>
            <person name="Bowen H."/>
            <person name="Vavikolanu K."/>
            <person name="Mehta A."/>
            <person name="Aluvathingal J."/>
            <person name="Nadendla S."/>
            <person name="Lowell S."/>
            <person name="Myers T."/>
            <person name="Yan Y."/>
            <person name="Sichtig H."/>
        </authorList>
    </citation>
    <scope>NUCLEOTIDE SEQUENCE [LARGE SCALE GENOMIC DNA]</scope>
    <source>
        <strain evidence="2 3">FDAARGOS_990</strain>
    </source>
</reference>
<protein>
    <submittedName>
        <fullName evidence="2">CGNR zinc finger domain-containing protein</fullName>
    </submittedName>
</protein>
<dbReference type="EMBL" id="CP065989">
    <property type="protein sequence ID" value="QQB15212.1"/>
    <property type="molecule type" value="Genomic_DNA"/>
</dbReference>
<dbReference type="RefSeq" id="WP_198500235.1">
    <property type="nucleotide sequence ID" value="NZ_CP065989.1"/>
</dbReference>
<gene>
    <name evidence="2" type="ORF">I6H47_04460</name>
</gene>
<dbReference type="InterPro" id="IPR023286">
    <property type="entry name" value="ABATE_dom_sf"/>
</dbReference>
<dbReference type="Pfam" id="PF07336">
    <property type="entry name" value="ABATE"/>
    <property type="match status" value="1"/>
</dbReference>
<dbReference type="SUPFAM" id="SSF160904">
    <property type="entry name" value="Jann2411-like"/>
    <property type="match status" value="1"/>
</dbReference>
<dbReference type="AlphaFoldDB" id="A0A7T4A0S2"/>
<sequence>MDFEHVGNAHCFELVNSVPNRQDGGDRDWLCDVDTAEAWAQTLGLGPVQRLTRDELASLRSLREKIHAVFTAVVSDVDIPVAELNAVTEAHAAGLSRYGYAPTSTGIARAWPDVWDAESLTALFAESAIEELNGPRLDRVKSCPNCQWLFVDTSRNRSRRWCSMRTCGGRDKALRHYRKTSG</sequence>
<name>A0A7T4A0S2_9MICO</name>
<evidence type="ECO:0000313" key="3">
    <source>
        <dbReference type="Proteomes" id="UP000595374"/>
    </source>
</evidence>
<dbReference type="PANTHER" id="PTHR35525:SF3">
    <property type="entry name" value="BLL6575 PROTEIN"/>
    <property type="match status" value="1"/>
</dbReference>